<keyword evidence="4" id="KW-1185">Reference proteome</keyword>
<dbReference type="Pfam" id="PF23551">
    <property type="entry name" value="Zn_ribbon_20"/>
    <property type="match status" value="1"/>
</dbReference>
<dbReference type="Gene3D" id="1.10.287.110">
    <property type="entry name" value="DnaJ domain"/>
    <property type="match status" value="1"/>
</dbReference>
<dbReference type="EMBL" id="JAYMYQ010000003">
    <property type="protein sequence ID" value="KAK7344079.1"/>
    <property type="molecule type" value="Genomic_DNA"/>
</dbReference>
<dbReference type="Pfam" id="PF00226">
    <property type="entry name" value="DnaJ"/>
    <property type="match status" value="1"/>
</dbReference>
<dbReference type="Pfam" id="PF11926">
    <property type="entry name" value="DUF3444"/>
    <property type="match status" value="1"/>
</dbReference>
<dbReference type="PANTHER" id="PTHR44137:SF58">
    <property type="entry name" value="J DOMAIN-CONTAINING PROTEIN"/>
    <property type="match status" value="1"/>
</dbReference>
<evidence type="ECO:0000313" key="4">
    <source>
        <dbReference type="Proteomes" id="UP001367508"/>
    </source>
</evidence>
<feature type="region of interest" description="Disordered" evidence="1">
    <location>
        <begin position="300"/>
        <end position="361"/>
    </location>
</feature>
<dbReference type="InterPro" id="IPR036869">
    <property type="entry name" value="J_dom_sf"/>
</dbReference>
<evidence type="ECO:0000313" key="3">
    <source>
        <dbReference type="EMBL" id="KAK7344079.1"/>
    </source>
</evidence>
<organism evidence="3 4">
    <name type="scientific">Canavalia gladiata</name>
    <name type="common">Sword bean</name>
    <name type="synonym">Dolichos gladiatus</name>
    <dbReference type="NCBI Taxonomy" id="3824"/>
    <lineage>
        <taxon>Eukaryota</taxon>
        <taxon>Viridiplantae</taxon>
        <taxon>Streptophyta</taxon>
        <taxon>Embryophyta</taxon>
        <taxon>Tracheophyta</taxon>
        <taxon>Spermatophyta</taxon>
        <taxon>Magnoliopsida</taxon>
        <taxon>eudicotyledons</taxon>
        <taxon>Gunneridae</taxon>
        <taxon>Pentapetalae</taxon>
        <taxon>rosids</taxon>
        <taxon>fabids</taxon>
        <taxon>Fabales</taxon>
        <taxon>Fabaceae</taxon>
        <taxon>Papilionoideae</taxon>
        <taxon>50 kb inversion clade</taxon>
        <taxon>NPAAA clade</taxon>
        <taxon>indigoferoid/millettioid clade</taxon>
        <taxon>Phaseoleae</taxon>
        <taxon>Canavalia</taxon>
    </lineage>
</organism>
<feature type="domain" description="J" evidence="2">
    <location>
        <begin position="66"/>
        <end position="130"/>
    </location>
</feature>
<dbReference type="AlphaFoldDB" id="A0AAN9M0V5"/>
<name>A0AAN9M0V5_CANGL</name>
<feature type="compositionally biased region" description="Polar residues" evidence="1">
    <location>
        <begin position="340"/>
        <end position="361"/>
    </location>
</feature>
<accession>A0AAN9M0V5</accession>
<sequence>MECNKDEATRAKEIAENKFAANDFLGALKFAQKAQKLFPELEGISQIITTFEVHVTAANKINGEADWYAILGVDPLADDDTVRKKYRDRALSLHPDKNKSIGADGAFKLISEAWRLLSNKAKRVAYNEKINAKANSIMYKASSATKVVNRSYNFAETAASSASTRKKIPKEHASTSVHESKPNTFWTMCHRCKVKYEHFRIHLNRRLMCLNCKMVFMAIEIAPPLSGIRRATSCNFAQDQLNSKQQIPSERKSNAQKNMATLNVRAGFSSKQDPFSRTWGFAAAELANVVQQAYEKMKREREEAQAAKKRQETLQRKQHIASKSYFDPAKRRRGMDENTCLRSSGKTSINGITETSSAKDVSQVESQNLMEKVVKEVSQKVKEIQTNADGETAVKESGNVYQKVNEKGEKSLRNSEICDQNSIWKSEEKLRGFQGMNLFAGTGSLEMMSIEVPDPDFHDFDKDRTEWCFGENQVWAAYDADDGMPRHYAMIHSVISVNPFKMQLRWLNPKTNGELGPPNWVASGLSRTCGNYNTGGYEISNSIDYFSHKVRWRKGADGAICIYPGKGDVWALYRNWSSNWNELTPDEVIQKYDMVEVLEDFSEEHGVIVTPLVKVAGFRTVFHRHSDLREIRIIPKEEIVRFSHQVPSQLLSGLEAPNTPKGCRELDPAATPSDLLQVIKIVKEEDMVMVKNEDTIIKETADDDMKEASADE</sequence>
<comment type="caution">
    <text evidence="3">The sequence shown here is derived from an EMBL/GenBank/DDBJ whole genome shotgun (WGS) entry which is preliminary data.</text>
</comment>
<dbReference type="PANTHER" id="PTHR44137">
    <property type="entry name" value="BNAC03G44070D PROTEIN"/>
    <property type="match status" value="1"/>
</dbReference>
<evidence type="ECO:0000256" key="1">
    <source>
        <dbReference type="SAM" id="MobiDB-lite"/>
    </source>
</evidence>
<dbReference type="Proteomes" id="UP001367508">
    <property type="component" value="Unassembled WGS sequence"/>
</dbReference>
<dbReference type="SMART" id="SM00271">
    <property type="entry name" value="DnaJ"/>
    <property type="match status" value="1"/>
</dbReference>
<dbReference type="InterPro" id="IPR024593">
    <property type="entry name" value="DUF3444"/>
</dbReference>
<dbReference type="InterPro" id="IPR001623">
    <property type="entry name" value="DnaJ_domain"/>
</dbReference>
<dbReference type="SUPFAM" id="SSF46565">
    <property type="entry name" value="Chaperone J-domain"/>
    <property type="match status" value="1"/>
</dbReference>
<dbReference type="CDD" id="cd06257">
    <property type="entry name" value="DnaJ"/>
    <property type="match status" value="1"/>
</dbReference>
<gene>
    <name evidence="3" type="ORF">VNO77_13326</name>
</gene>
<evidence type="ECO:0000259" key="2">
    <source>
        <dbReference type="PROSITE" id="PS50076"/>
    </source>
</evidence>
<dbReference type="PRINTS" id="PR00625">
    <property type="entry name" value="JDOMAIN"/>
</dbReference>
<reference evidence="3 4" key="1">
    <citation type="submission" date="2024-01" db="EMBL/GenBank/DDBJ databases">
        <title>The genomes of 5 underutilized Papilionoideae crops provide insights into root nodulation and disease resistanc.</title>
        <authorList>
            <person name="Jiang F."/>
        </authorList>
    </citation>
    <scope>NUCLEOTIDE SEQUENCE [LARGE SCALE GENOMIC DNA]</scope>
    <source>
        <strain evidence="3">LVBAO_FW01</strain>
        <tissue evidence="3">Leaves</tissue>
    </source>
</reference>
<protein>
    <recommendedName>
        <fullName evidence="2">J domain-containing protein</fullName>
    </recommendedName>
</protein>
<dbReference type="InterPro" id="IPR056988">
    <property type="entry name" value="Zn_ribbon_pln"/>
</dbReference>
<proteinExistence type="predicted"/>
<feature type="compositionally biased region" description="Basic and acidic residues" evidence="1">
    <location>
        <begin position="300"/>
        <end position="315"/>
    </location>
</feature>
<dbReference type="PROSITE" id="PS50076">
    <property type="entry name" value="DNAJ_2"/>
    <property type="match status" value="1"/>
</dbReference>